<dbReference type="SMART" id="SM00827">
    <property type="entry name" value="PKS_AT"/>
    <property type="match status" value="1"/>
</dbReference>
<feature type="region of interest" description="C-terminal hotdog fold" evidence="6">
    <location>
        <begin position="1042"/>
        <end position="1190"/>
    </location>
</feature>
<dbReference type="SUPFAM" id="SSF51735">
    <property type="entry name" value="NAD(P)-binding Rossmann-fold domains"/>
    <property type="match status" value="3"/>
</dbReference>
<dbReference type="InterPro" id="IPR049900">
    <property type="entry name" value="PKS_mFAS_DH"/>
</dbReference>
<dbReference type="PROSITE" id="PS52019">
    <property type="entry name" value="PKS_MFAS_DH"/>
    <property type="match status" value="1"/>
</dbReference>
<keyword evidence="3" id="KW-0808">Transferase</keyword>
<reference evidence="10 11" key="1">
    <citation type="submission" date="2016-10" db="EMBL/GenBank/DDBJ databases">
        <title>Genome sequence of Mycobacterium talmonii.</title>
        <authorList>
            <person name="Greninger A.L."/>
            <person name="Elliott B."/>
            <person name="Vasireddy S."/>
            <person name="Vasireddy R."/>
        </authorList>
    </citation>
    <scope>NUCLEOTIDE SEQUENCE [LARGE SCALE GENOMIC DNA]</scope>
    <source>
        <strain evidence="11">NE-TNMC-100812</strain>
    </source>
</reference>
<dbReference type="InterPro" id="IPR016035">
    <property type="entry name" value="Acyl_Trfase/lysoPLipase"/>
</dbReference>
<gene>
    <name evidence="10" type="ORF">BKN37_19990</name>
</gene>
<keyword evidence="4" id="KW-0521">NADP</keyword>
<dbReference type="InterPro" id="IPR013154">
    <property type="entry name" value="ADH-like_N"/>
</dbReference>
<dbReference type="InterPro" id="IPR050091">
    <property type="entry name" value="PKS_NRPS_Biosynth_Enz"/>
</dbReference>
<evidence type="ECO:0000313" key="10">
    <source>
        <dbReference type="EMBL" id="OHU98923.1"/>
    </source>
</evidence>
<dbReference type="Gene3D" id="3.40.47.10">
    <property type="match status" value="1"/>
</dbReference>
<feature type="domain" description="Carrier" evidence="7">
    <location>
        <begin position="2021"/>
        <end position="2098"/>
    </location>
</feature>
<dbReference type="InterPro" id="IPR006162">
    <property type="entry name" value="Ppantetheine_attach_site"/>
</dbReference>
<dbReference type="InterPro" id="IPR016036">
    <property type="entry name" value="Malonyl_transacylase_ACP-bd"/>
</dbReference>
<accession>A0A1S1NDL0</accession>
<dbReference type="Pfam" id="PF08659">
    <property type="entry name" value="KR"/>
    <property type="match status" value="1"/>
</dbReference>
<evidence type="ECO:0000256" key="5">
    <source>
        <dbReference type="ARBA" id="ARBA00023268"/>
    </source>
</evidence>
<dbReference type="FunFam" id="3.40.50.720:FF:000372">
    <property type="entry name" value="Mycocerosic acid synthase-like polyketide synthase"/>
    <property type="match status" value="1"/>
</dbReference>
<dbReference type="Pfam" id="PF21089">
    <property type="entry name" value="PKS_DH_N"/>
    <property type="match status" value="1"/>
</dbReference>
<dbReference type="CDD" id="cd00833">
    <property type="entry name" value="PKS"/>
    <property type="match status" value="1"/>
</dbReference>
<dbReference type="GO" id="GO:0006633">
    <property type="term" value="P:fatty acid biosynthetic process"/>
    <property type="evidence" value="ECO:0007669"/>
    <property type="project" value="InterPro"/>
</dbReference>
<dbReference type="Pfam" id="PF00698">
    <property type="entry name" value="Acyl_transf_1"/>
    <property type="match status" value="1"/>
</dbReference>
<dbReference type="PROSITE" id="PS52004">
    <property type="entry name" value="KS3_2"/>
    <property type="match status" value="1"/>
</dbReference>
<dbReference type="InterPro" id="IPR020807">
    <property type="entry name" value="PKS_DH"/>
</dbReference>
<dbReference type="SMART" id="SM00822">
    <property type="entry name" value="PKS_KR"/>
    <property type="match status" value="1"/>
</dbReference>
<dbReference type="SUPFAM" id="SSF53901">
    <property type="entry name" value="Thiolase-like"/>
    <property type="match status" value="1"/>
</dbReference>
<dbReference type="GO" id="GO:0004315">
    <property type="term" value="F:3-oxoacyl-[acyl-carrier-protein] synthase activity"/>
    <property type="evidence" value="ECO:0007669"/>
    <property type="project" value="InterPro"/>
</dbReference>
<dbReference type="SUPFAM" id="SSF50129">
    <property type="entry name" value="GroES-like"/>
    <property type="match status" value="1"/>
</dbReference>
<dbReference type="CDD" id="cd05195">
    <property type="entry name" value="enoyl_red"/>
    <property type="match status" value="1"/>
</dbReference>
<dbReference type="GO" id="GO:0004312">
    <property type="term" value="F:fatty acid synthase activity"/>
    <property type="evidence" value="ECO:0007669"/>
    <property type="project" value="TreeGrafter"/>
</dbReference>
<dbReference type="SMART" id="SM00829">
    <property type="entry name" value="PKS_ER"/>
    <property type="match status" value="1"/>
</dbReference>
<dbReference type="InterPro" id="IPR057326">
    <property type="entry name" value="KR_dom"/>
</dbReference>
<dbReference type="InterPro" id="IPR018201">
    <property type="entry name" value="Ketoacyl_synth_AS"/>
</dbReference>
<evidence type="ECO:0000256" key="3">
    <source>
        <dbReference type="ARBA" id="ARBA00022679"/>
    </source>
</evidence>
<dbReference type="Pfam" id="PF00550">
    <property type="entry name" value="PP-binding"/>
    <property type="match status" value="1"/>
</dbReference>
<dbReference type="GO" id="GO:0031177">
    <property type="term" value="F:phosphopantetheine binding"/>
    <property type="evidence" value="ECO:0007669"/>
    <property type="project" value="InterPro"/>
</dbReference>
<feature type="active site" description="Proton acceptor; for dehydratase activity" evidence="6">
    <location>
        <position position="941"/>
    </location>
</feature>
<dbReference type="InterPro" id="IPR014031">
    <property type="entry name" value="Ketoacyl_synth_C"/>
</dbReference>
<sequence length="2102" mass="222425">MASFETVDDAASTSGLVDGSPAGTPVAVVGMACRLPGGIDSPEQLWDALLGGDDLVTEIPPDRWDAEEYYDPEPGVPGRSVSKWGAFLHDVAGFDSEFFGMNEREAAVIDPQHRLLLETCWEAVEHAGVSPFSLAGSRTGVYLGLTHGDYILVAADANTLEGPYGFLDNNFSMASGRVAYAMDLHGPAITVDTACSSGLVTVHMACHSLRDGECDLALAGGAAVALDPRKFASGSAGGMLSPTGQCHAFDVAADGFVSGEGCAVVLLKRLPDALRDGDRILAVVRGTALNNDGRTPTITMPSRSAQVQAYRAALAAAGVDPRTVGMVEAHGTGTPTGDPIEYAGLAEVYGIDGPCALAAAKTNFGHNQSTSGTLGLMKAVLALQQGVIPQNLHFTRLPDELAQIKTNLFVPRENTPWPGDGDTPRRAAVSAYGFSGTNAHAVVEQAPDTPDTAAAETAAPLLFPLSSSSADELRRTAARLADWVQTHEDVAMPDLAYTLARRRGHRPVRTAVIAGNRPELTAALREVADGDTPYPAAVGKDDRGPVWVFSGQGSQWAQMGAQLLATEPVFAATVAQVEPLIARESGFSVTEALSAPEVVTGQDRIQPTLFTMQVALAATMAAYGVRPAAVIGHSLGEAAAAVVAGALSLEDGVRVISRRSQLMSRVAGTGATAVVELPAQQVLSELTVHGVNDTVVVAVVPSPQSTVIAGAAQPVRELVAAWEQRDVMAREIPTDVAFHSPQVDPILDDLTAALAELTPTPPKIPFYSATQYDPREQPECNARYWADNMRRMVRFAAAVRAALEDGYRVFGELAPHPLLTRALEQTAGSLDVPMAALAALRRAQPLPHGLRGFVADLHSAGAAVDFSVLYPHGRLVDAPLPTWNHRRLLLSREGQESPTHGGALVSVHPLLGPHVRLQEEPERHVWQAELGTAVQPWLGDHRIRDVAILPAAAYCEMALAAAGTVLGDAAEVRDIRFAQALLLDEQTTVGAAASFSAPGVVDFTVEANRAGEQARHATAVLCAVTEEQPPAHDTAALLAAHPRREDGAEVRKRVDQHGVQYGPAFTGLAAVRTGDGPGDTVLAEVALPSQIRSQQDAYGMHPALLDACFQSVAAHPDVQALGEDGLALPLSIRRLRSYRTARSAHYCYTRVTKADASGVEADLDVLDEHGAVLLAVQGLRLGTSSAEGDTKDRLLAERLLAIEWQQREVPEPEYTDAGTWLLISTTTPDALGSRLSEVLKGRGAQCATMCWPQHTDDLATREQLASQLRAGGFAGVVILTGPTNGDTDDPVRGREQVQHLVHIVRELPDLPGELPALYVVTRNAQTVVPGDVANLEQAGLRGLIRVIAAEYPHLRATQIDVDADTGAEQLARQLLSGSEEDETAWRGSAWFTARLCRAPLLPEERRTTVASHERDGMRLQIRTPGDLESLELVACDRVPPGPGQIEVAISASSINFADVLNAFGRYPVFEGPPPQLGTDFAGVITAVGPDVTDHRVGDHVAGLCADGCWGTFITCDARAAVTLPPGLSDEQAAAVTTAHATAYYGLHDLARIGPGDRVLIHSGTGGVGQAAIAIARAAGAEIFATAGSEGRRQLLRDMGVEHVYDSRSLEFAESIRADTDGYGVDIVLNSVTGAAQRAGLELLSFGGRFVEIGKRDIYGDTRMGLFPFRRNLAFYAVDLGLLAATHPEQVRDLFARVYQLVADGALPMPEATHYPLADAATAIRVIGGAQHTGKLVLDVPHTGTSTVVVPPAQARVFRRDGAYLITGGLGGLGLFLAEKMAAAGCGRIVLCSRSAPTPEAVQTIERLRGSGADVVVECGDIADTGTAERLVATATGTGLAVRGVLHLAAVIEDATLPNITDELLERDWAAKVYGAWNLHTATAEQPLDWFCSFSSAAALVGSPGQGAYAAANSWLDAFTRWRRAQGLPATAIAWGAWAQIGRATALADNTNGGIAPDEGAYAFDVLLRHARAYTGYAPIAGTPWLVAFAQRSPFAEAFRSTGQDAAGTSKLRAELDELPRDEWPTRLRHLLSDQISLILRRSIDPDRPLSEYGIDSLGALELRTRIETETGIRLTASDITVTTIRDLAGVLCEKLAPAEVAP</sequence>
<dbReference type="InterPro" id="IPR016039">
    <property type="entry name" value="Thiolase-like"/>
</dbReference>
<feature type="active site" description="Proton donor; for dehydratase activity" evidence="6">
    <location>
        <position position="1106"/>
    </location>
</feature>
<evidence type="ECO:0000256" key="2">
    <source>
        <dbReference type="ARBA" id="ARBA00022553"/>
    </source>
</evidence>
<evidence type="ECO:0000259" key="7">
    <source>
        <dbReference type="PROSITE" id="PS50075"/>
    </source>
</evidence>
<dbReference type="FunFam" id="3.30.70.250:FF:000003">
    <property type="entry name" value="Polyketide beta-ketoacyl synthase Pks3"/>
    <property type="match status" value="1"/>
</dbReference>
<dbReference type="InterPro" id="IPR014043">
    <property type="entry name" value="Acyl_transferase_dom"/>
</dbReference>
<keyword evidence="1" id="KW-0596">Phosphopantetheine</keyword>
<dbReference type="SUPFAM" id="SSF55048">
    <property type="entry name" value="Probable ACP-binding domain of malonyl-CoA ACP transacylase"/>
    <property type="match status" value="1"/>
</dbReference>
<dbReference type="Pfam" id="PF16197">
    <property type="entry name" value="KAsynt_C_assoc"/>
    <property type="match status" value="1"/>
</dbReference>
<dbReference type="InterPro" id="IPR036291">
    <property type="entry name" value="NAD(P)-bd_dom_sf"/>
</dbReference>
<dbReference type="PROSITE" id="PS00606">
    <property type="entry name" value="KS3_1"/>
    <property type="match status" value="1"/>
</dbReference>
<dbReference type="PROSITE" id="PS50075">
    <property type="entry name" value="CARRIER"/>
    <property type="match status" value="1"/>
</dbReference>
<dbReference type="NCBIfam" id="NF041183">
    <property type="entry name" value="Pks2_ls1_myc"/>
    <property type="match status" value="1"/>
</dbReference>
<dbReference type="GO" id="GO:0071770">
    <property type="term" value="P:DIM/DIP cell wall layer assembly"/>
    <property type="evidence" value="ECO:0007669"/>
    <property type="project" value="TreeGrafter"/>
</dbReference>
<feature type="region of interest" description="N-terminal hotdog fold" evidence="6">
    <location>
        <begin position="908"/>
        <end position="1028"/>
    </location>
</feature>
<dbReference type="InterPro" id="IPR020841">
    <property type="entry name" value="PKS_Beta-ketoAc_synthase_dom"/>
</dbReference>
<dbReference type="InterPro" id="IPR001227">
    <property type="entry name" value="Ac_transferase_dom_sf"/>
</dbReference>
<proteinExistence type="predicted"/>
<dbReference type="RefSeq" id="WP_071028710.1">
    <property type="nucleotide sequence ID" value="NZ_MLQM01000134.1"/>
</dbReference>
<evidence type="ECO:0000256" key="1">
    <source>
        <dbReference type="ARBA" id="ARBA00022450"/>
    </source>
</evidence>
<dbReference type="Pfam" id="PF00109">
    <property type="entry name" value="ketoacyl-synt"/>
    <property type="match status" value="1"/>
</dbReference>
<evidence type="ECO:0000313" key="11">
    <source>
        <dbReference type="Proteomes" id="UP000179734"/>
    </source>
</evidence>
<dbReference type="Gene3D" id="3.10.129.110">
    <property type="entry name" value="Polyketide synthase dehydratase"/>
    <property type="match status" value="1"/>
</dbReference>
<dbReference type="InterPro" id="IPR032821">
    <property type="entry name" value="PKS_assoc"/>
</dbReference>
<keyword evidence="5" id="KW-0511">Multifunctional enzyme</keyword>
<keyword evidence="2" id="KW-0597">Phosphoprotein</keyword>
<dbReference type="InterPro" id="IPR053386">
    <property type="entry name" value="MBFA_synthase"/>
</dbReference>
<organism evidence="10 11">
    <name type="scientific">Mycobacterium talmoniae</name>
    <dbReference type="NCBI Taxonomy" id="1858794"/>
    <lineage>
        <taxon>Bacteria</taxon>
        <taxon>Bacillati</taxon>
        <taxon>Actinomycetota</taxon>
        <taxon>Actinomycetes</taxon>
        <taxon>Mycobacteriales</taxon>
        <taxon>Mycobacteriaceae</taxon>
        <taxon>Mycobacterium</taxon>
    </lineage>
</organism>
<dbReference type="InterPro" id="IPR020806">
    <property type="entry name" value="PKS_PP-bd"/>
</dbReference>
<evidence type="ECO:0000259" key="9">
    <source>
        <dbReference type="PROSITE" id="PS52019"/>
    </source>
</evidence>
<dbReference type="Proteomes" id="UP000179734">
    <property type="component" value="Unassembled WGS sequence"/>
</dbReference>
<dbReference type="InterPro" id="IPR049551">
    <property type="entry name" value="PKS_DH_C"/>
</dbReference>
<dbReference type="Pfam" id="PF08240">
    <property type="entry name" value="ADH_N"/>
    <property type="match status" value="1"/>
</dbReference>
<dbReference type="SUPFAM" id="SSF52151">
    <property type="entry name" value="FabD/lysophospholipase-like"/>
    <property type="match status" value="1"/>
</dbReference>
<dbReference type="InterPro" id="IPR042104">
    <property type="entry name" value="PKS_dehydratase_sf"/>
</dbReference>
<feature type="domain" description="PKS/mFAS DH" evidence="9">
    <location>
        <begin position="908"/>
        <end position="1190"/>
    </location>
</feature>
<comment type="caution">
    <text evidence="10">The sequence shown here is derived from an EMBL/GenBank/DDBJ whole genome shotgun (WGS) entry which is preliminary data.</text>
</comment>
<dbReference type="Gene3D" id="1.10.1200.10">
    <property type="entry name" value="ACP-like"/>
    <property type="match status" value="1"/>
</dbReference>
<dbReference type="InterPro" id="IPR014030">
    <property type="entry name" value="Ketoacyl_synth_N"/>
</dbReference>
<dbReference type="Gene3D" id="3.30.70.3290">
    <property type="match status" value="1"/>
</dbReference>
<dbReference type="Pfam" id="PF14765">
    <property type="entry name" value="PS-DH"/>
    <property type="match status" value="1"/>
</dbReference>
<dbReference type="GO" id="GO:0005737">
    <property type="term" value="C:cytoplasm"/>
    <property type="evidence" value="ECO:0007669"/>
    <property type="project" value="TreeGrafter"/>
</dbReference>
<dbReference type="InterPro" id="IPR049552">
    <property type="entry name" value="PKS_DH_N"/>
</dbReference>
<dbReference type="GO" id="GO:0005886">
    <property type="term" value="C:plasma membrane"/>
    <property type="evidence" value="ECO:0007669"/>
    <property type="project" value="TreeGrafter"/>
</dbReference>
<dbReference type="Pfam" id="PF13602">
    <property type="entry name" value="ADH_zinc_N_2"/>
    <property type="match status" value="1"/>
</dbReference>
<dbReference type="InterPro" id="IPR011032">
    <property type="entry name" value="GroES-like_sf"/>
</dbReference>
<evidence type="ECO:0000256" key="4">
    <source>
        <dbReference type="ARBA" id="ARBA00022857"/>
    </source>
</evidence>
<dbReference type="InterPro" id="IPR013968">
    <property type="entry name" value="PKS_KR"/>
</dbReference>
<dbReference type="FunFam" id="3.40.50.720:FF:000209">
    <property type="entry name" value="Polyketide synthase Pks12"/>
    <property type="match status" value="1"/>
</dbReference>
<dbReference type="InterPro" id="IPR020843">
    <property type="entry name" value="ER"/>
</dbReference>
<name>A0A1S1NDL0_9MYCO</name>
<dbReference type="Gene3D" id="3.40.366.10">
    <property type="entry name" value="Malonyl-Coenzyme A Acyl Carrier Protein, domain 2"/>
    <property type="match status" value="1"/>
</dbReference>
<dbReference type="SUPFAM" id="SSF47336">
    <property type="entry name" value="ACP-like"/>
    <property type="match status" value="1"/>
</dbReference>
<dbReference type="Gene3D" id="3.90.180.10">
    <property type="entry name" value="Medium-chain alcohol dehydrogenases, catalytic domain"/>
    <property type="match status" value="1"/>
</dbReference>
<dbReference type="SMART" id="SM00823">
    <property type="entry name" value="PKS_PP"/>
    <property type="match status" value="1"/>
</dbReference>
<dbReference type="PROSITE" id="PS00012">
    <property type="entry name" value="PHOSPHOPANTETHEINE"/>
    <property type="match status" value="1"/>
</dbReference>
<dbReference type="Gene3D" id="3.40.50.720">
    <property type="entry name" value="NAD(P)-binding Rossmann-like Domain"/>
    <property type="match status" value="3"/>
</dbReference>
<feature type="domain" description="Ketosynthase family 3 (KS3)" evidence="8">
    <location>
        <begin position="23"/>
        <end position="445"/>
    </location>
</feature>
<evidence type="ECO:0000256" key="6">
    <source>
        <dbReference type="PROSITE-ProRule" id="PRU01363"/>
    </source>
</evidence>
<dbReference type="PANTHER" id="PTHR43775:SF37">
    <property type="entry name" value="SI:DKEY-61P9.11"/>
    <property type="match status" value="1"/>
</dbReference>
<dbReference type="GO" id="GO:0016491">
    <property type="term" value="F:oxidoreductase activity"/>
    <property type="evidence" value="ECO:0007669"/>
    <property type="project" value="InterPro"/>
</dbReference>
<keyword evidence="11" id="KW-1185">Reference proteome</keyword>
<protein>
    <submittedName>
        <fullName evidence="10">Polyketide synthase</fullName>
    </submittedName>
</protein>
<dbReference type="Pfam" id="PF02801">
    <property type="entry name" value="Ketoacyl-synt_C"/>
    <property type="match status" value="1"/>
</dbReference>
<dbReference type="InterPro" id="IPR036736">
    <property type="entry name" value="ACP-like_sf"/>
</dbReference>
<dbReference type="EMBL" id="MLQM01000134">
    <property type="protein sequence ID" value="OHU98923.1"/>
    <property type="molecule type" value="Genomic_DNA"/>
</dbReference>
<dbReference type="FunFam" id="3.40.47.10:FF:000019">
    <property type="entry name" value="Polyketide synthase type I"/>
    <property type="match status" value="1"/>
</dbReference>
<dbReference type="SMART" id="SM00825">
    <property type="entry name" value="PKS_KS"/>
    <property type="match status" value="1"/>
</dbReference>
<evidence type="ECO:0000259" key="8">
    <source>
        <dbReference type="PROSITE" id="PS52004"/>
    </source>
</evidence>
<dbReference type="InterPro" id="IPR009081">
    <property type="entry name" value="PP-bd_ACP"/>
</dbReference>
<dbReference type="SMART" id="SM00826">
    <property type="entry name" value="PKS_DH"/>
    <property type="match status" value="1"/>
</dbReference>
<dbReference type="PANTHER" id="PTHR43775">
    <property type="entry name" value="FATTY ACID SYNTHASE"/>
    <property type="match status" value="1"/>
</dbReference>